<evidence type="ECO:0000256" key="3">
    <source>
        <dbReference type="ARBA" id="ARBA00022617"/>
    </source>
</evidence>
<evidence type="ECO:0000256" key="7">
    <source>
        <dbReference type="ARBA" id="ARBA00022989"/>
    </source>
</evidence>
<comment type="subcellular location">
    <subcellularLocation>
        <location evidence="1">Membrane</location>
        <topology evidence="1">Multi-pass membrane protein</topology>
    </subcellularLocation>
</comment>
<feature type="domain" description="Cytochrome b/b6 C-terminal region profile" evidence="11">
    <location>
        <begin position="10"/>
        <end position="143"/>
    </location>
</feature>
<dbReference type="GO" id="GO:0046872">
    <property type="term" value="F:metal ion binding"/>
    <property type="evidence" value="ECO:0007669"/>
    <property type="project" value="UniProtKB-KW"/>
</dbReference>
<reference evidence="12 13" key="1">
    <citation type="submission" date="2007-10" db="EMBL/GenBank/DDBJ databases">
        <title>Complete sequence of Desulfococcus oleovorans Hxd3.</title>
        <authorList>
            <consortium name="US DOE Joint Genome Institute"/>
            <person name="Copeland A."/>
            <person name="Lucas S."/>
            <person name="Lapidus A."/>
            <person name="Barry K."/>
            <person name="Glavina del Rio T."/>
            <person name="Dalin E."/>
            <person name="Tice H."/>
            <person name="Pitluck S."/>
            <person name="Kiss H."/>
            <person name="Brettin T."/>
            <person name="Bruce D."/>
            <person name="Detter J.C."/>
            <person name="Han C."/>
            <person name="Schmutz J."/>
            <person name="Larimer F."/>
            <person name="Land M."/>
            <person name="Hauser L."/>
            <person name="Kyrpides N."/>
            <person name="Kim E."/>
            <person name="Wawrik B."/>
            <person name="Richardson P."/>
        </authorList>
    </citation>
    <scope>NUCLEOTIDE SEQUENCE [LARGE SCALE GENOMIC DNA]</scope>
    <source>
        <strain evidence="13">DSM 6200 / JCM 39069 / Hxd3</strain>
    </source>
</reference>
<evidence type="ECO:0000256" key="4">
    <source>
        <dbReference type="ARBA" id="ARBA00022692"/>
    </source>
</evidence>
<dbReference type="GO" id="GO:0009055">
    <property type="term" value="F:electron transfer activity"/>
    <property type="evidence" value="ECO:0007669"/>
    <property type="project" value="InterPro"/>
</dbReference>
<dbReference type="GO" id="GO:0016491">
    <property type="term" value="F:oxidoreductase activity"/>
    <property type="evidence" value="ECO:0007669"/>
    <property type="project" value="InterPro"/>
</dbReference>
<evidence type="ECO:0000259" key="11">
    <source>
        <dbReference type="PROSITE" id="PS51003"/>
    </source>
</evidence>
<gene>
    <name evidence="12" type="ordered locus">Dole_0199</name>
</gene>
<keyword evidence="9 10" id="KW-0472">Membrane</keyword>
<dbReference type="STRING" id="96561.Dole_0199"/>
<dbReference type="InterPro" id="IPR005798">
    <property type="entry name" value="Cyt_b/b6_C"/>
</dbReference>
<keyword evidence="7 10" id="KW-1133">Transmembrane helix</keyword>
<protein>
    <recommendedName>
        <fullName evidence="11">Cytochrome b/b6 C-terminal region profile domain-containing protein</fullName>
    </recommendedName>
</protein>
<feature type="transmembrane region" description="Helical" evidence="10">
    <location>
        <begin position="128"/>
        <end position="146"/>
    </location>
</feature>
<feature type="transmembrane region" description="Helical" evidence="10">
    <location>
        <begin position="87"/>
        <end position="107"/>
    </location>
</feature>
<evidence type="ECO:0000256" key="6">
    <source>
        <dbReference type="ARBA" id="ARBA00022982"/>
    </source>
</evidence>
<dbReference type="InterPro" id="IPR036150">
    <property type="entry name" value="Cyt_b/b6_C_sf"/>
</dbReference>
<dbReference type="PROSITE" id="PS51003">
    <property type="entry name" value="CYTB_CTER"/>
    <property type="match status" value="1"/>
</dbReference>
<dbReference type="OrthoDB" id="5430247at2"/>
<dbReference type="Proteomes" id="UP000008561">
    <property type="component" value="Chromosome"/>
</dbReference>
<keyword evidence="2" id="KW-0813">Transport</keyword>
<keyword evidence="6" id="KW-0249">Electron transport</keyword>
<dbReference type="RefSeq" id="WP_012173628.1">
    <property type="nucleotide sequence ID" value="NC_009943.1"/>
</dbReference>
<feature type="transmembrane region" description="Helical" evidence="10">
    <location>
        <begin position="29"/>
        <end position="49"/>
    </location>
</feature>
<dbReference type="eggNOG" id="COG1290">
    <property type="taxonomic scope" value="Bacteria"/>
</dbReference>
<dbReference type="GO" id="GO:0016020">
    <property type="term" value="C:membrane"/>
    <property type="evidence" value="ECO:0007669"/>
    <property type="project" value="UniProtKB-SubCell"/>
</dbReference>
<sequence length="247" mass="28426">MAEEEKGRKTKPEPPEAAGRGYVFTVPDLVAREFVAILLALIVLCVWSIEIDAPLRAMADPNWTENPAKAPWYFVGLQELLVYFDPWIAGVVVPGIIMVGLMVIPYIDTNPRGVGVYNFKDRKFAVSMFMIGYTMWFVLIVIGEFFRGPNWHFYWPWESWETEKLAEEQLVNIPNTLGYALMGAYVALGFIRLPAFIRQGRHREPGFLIRYATTVMLFLLMFGVIIKIVLRLFFHVKYIIATPYFSI</sequence>
<dbReference type="Gene3D" id="1.20.810.10">
    <property type="entry name" value="Cytochrome Bc1 Complex, Chain C"/>
    <property type="match status" value="1"/>
</dbReference>
<keyword evidence="8" id="KW-0408">Iron</keyword>
<evidence type="ECO:0000313" key="13">
    <source>
        <dbReference type="Proteomes" id="UP000008561"/>
    </source>
</evidence>
<keyword evidence="13" id="KW-1185">Reference proteome</keyword>
<keyword evidence="3" id="KW-0349">Heme</keyword>
<evidence type="ECO:0000256" key="1">
    <source>
        <dbReference type="ARBA" id="ARBA00004141"/>
    </source>
</evidence>
<organism evidence="12 13">
    <name type="scientific">Desulfosudis oleivorans (strain DSM 6200 / JCM 39069 / Hxd3)</name>
    <name type="common">Desulfococcus oleovorans</name>
    <dbReference type="NCBI Taxonomy" id="96561"/>
    <lineage>
        <taxon>Bacteria</taxon>
        <taxon>Pseudomonadati</taxon>
        <taxon>Thermodesulfobacteriota</taxon>
        <taxon>Desulfobacteria</taxon>
        <taxon>Desulfobacterales</taxon>
        <taxon>Desulfosudaceae</taxon>
        <taxon>Desulfosudis</taxon>
    </lineage>
</organism>
<feature type="transmembrane region" description="Helical" evidence="10">
    <location>
        <begin position="207"/>
        <end position="230"/>
    </location>
</feature>
<evidence type="ECO:0000256" key="10">
    <source>
        <dbReference type="SAM" id="Phobius"/>
    </source>
</evidence>
<keyword evidence="4 10" id="KW-0812">Transmembrane</keyword>
<name>A8ZSU6_DESOH</name>
<evidence type="ECO:0000256" key="5">
    <source>
        <dbReference type="ARBA" id="ARBA00022723"/>
    </source>
</evidence>
<evidence type="ECO:0000256" key="8">
    <source>
        <dbReference type="ARBA" id="ARBA00023004"/>
    </source>
</evidence>
<evidence type="ECO:0000313" key="12">
    <source>
        <dbReference type="EMBL" id="ABW66009.1"/>
    </source>
</evidence>
<dbReference type="KEGG" id="dol:Dole_0199"/>
<dbReference type="InterPro" id="IPR027387">
    <property type="entry name" value="Cytb/b6-like_sf"/>
</dbReference>
<feature type="transmembrane region" description="Helical" evidence="10">
    <location>
        <begin position="177"/>
        <end position="195"/>
    </location>
</feature>
<keyword evidence="5" id="KW-0479">Metal-binding</keyword>
<dbReference type="EMBL" id="CP000859">
    <property type="protein sequence ID" value="ABW66009.1"/>
    <property type="molecule type" value="Genomic_DNA"/>
</dbReference>
<dbReference type="AlphaFoldDB" id="A8ZSU6"/>
<dbReference type="HOGENOM" id="CLU_047703_0_0_7"/>
<dbReference type="SUPFAM" id="SSF81648">
    <property type="entry name" value="a domain/subunit of cytochrome bc1 complex (Ubiquinol-cytochrome c reductase)"/>
    <property type="match status" value="1"/>
</dbReference>
<evidence type="ECO:0000256" key="2">
    <source>
        <dbReference type="ARBA" id="ARBA00022448"/>
    </source>
</evidence>
<proteinExistence type="predicted"/>
<evidence type="ECO:0000256" key="9">
    <source>
        <dbReference type="ARBA" id="ARBA00023136"/>
    </source>
</evidence>
<accession>A8ZSU6</accession>